<dbReference type="GeneID" id="64635905"/>
<dbReference type="RefSeq" id="XP_041186798.1">
    <property type="nucleotide sequence ID" value="XM_041341889.1"/>
</dbReference>
<dbReference type="OrthoDB" id="2691601at2759"/>
<accession>A0A9P7J5Z0</accession>
<dbReference type="Pfam" id="PF17667">
    <property type="entry name" value="Pkinase_fungal"/>
    <property type="match status" value="1"/>
</dbReference>
<keyword evidence="3" id="KW-1185">Reference proteome</keyword>
<dbReference type="EMBL" id="JABBWG010000061">
    <property type="protein sequence ID" value="KAG1804174.1"/>
    <property type="molecule type" value="Genomic_DNA"/>
</dbReference>
<dbReference type="Proteomes" id="UP000807769">
    <property type="component" value="Unassembled WGS sequence"/>
</dbReference>
<reference evidence="2" key="1">
    <citation type="journal article" date="2020" name="New Phytol.">
        <title>Comparative genomics reveals dynamic genome evolution in host specialist ectomycorrhizal fungi.</title>
        <authorList>
            <person name="Lofgren L.A."/>
            <person name="Nguyen N.H."/>
            <person name="Vilgalys R."/>
            <person name="Ruytinx J."/>
            <person name="Liao H.L."/>
            <person name="Branco S."/>
            <person name="Kuo A."/>
            <person name="LaButti K."/>
            <person name="Lipzen A."/>
            <person name="Andreopoulos W."/>
            <person name="Pangilinan J."/>
            <person name="Riley R."/>
            <person name="Hundley H."/>
            <person name="Na H."/>
            <person name="Barry K."/>
            <person name="Grigoriev I.V."/>
            <person name="Stajich J.E."/>
            <person name="Kennedy P.G."/>
        </authorList>
    </citation>
    <scope>NUCLEOTIDE SEQUENCE</scope>
    <source>
        <strain evidence="2">MN1</strain>
    </source>
</reference>
<sequence>MSHLVEHLCRVHSFNITFFTWMLSQSDYWCHHFNCVMNIPLRQETSLNCGHSQGTGMISWIWLVLDRGTTGHSENECVQGLSTWDLLALCLLSFCLGSNFRGTIIWSVAEGLLALHLIEWFHIQCFKFVPVWTLQHPKAQFSGGRINLKGEFYQSSPACAFSPSSAALSIFIAMTWGETKPAQICEMFHKQNINMQQSSLSTYPILKVKRSVFQKAAHKDTEPFAVDTDSIASGMDLHLHTNPLHPPFTLGVSLCPPRALLKCMFPDAVIFPLAPLATLKSPSSSTTTSSPMSTIQALFKQLCDLGYYSEEKKQWTSRANAPDFKKEYLKDTEHNFATFIEIIILKMLELISTNFVVWTWVASDRDALLGCLESHKPDIFVRNKEWRDDHRIDLVTVYDHRGSITAPFTNINTQALLFYQLILGISFAERHYIGYDTSISGSGASRRLRLDLACDRLGLQDLEVQLVLHVTGRINSCRMTIHLLKVVSEVVANFYSDGGMQYMSLPGMKPGDENFRIISKNSWEEDREEALSEGSILQLLHAKGVQGVSWCLDERPVPAPNPPIPPMSVVYQPQFIDNTMYICSWWGVWSLHKQASSVLANSGKGSYSILHHDMSLWNFMIVSQRCLDWPVEREWVSKELRNIWDSLESSGLGEFVDLTHEDIEVFEPIKWEAQLQEVVNGSEEDNMCHCLHPTPDVLADTSLATYTIPPLWECVDGTLICLNTQTFIHGAMHGNPPLNWVNETLRKKNEAVEAAIKSLLSDKTPVGLEHFHPQVMLAEWKATHAVINEDSNFKIPPKMSKALPPGVLHSMAHHQPYVNNGIFDHVLVIPLPSTVKGYSQSSQQCAASGNLSNPSSYCQWLDQNKTVVRKHPYLQEDASAVYVGVFRGSQDAGGKRPRLDSMHIGIGLGTQS</sequence>
<name>A0A9P7J5Z0_9AGAM</name>
<organism evidence="2 3">
    <name type="scientific">Suillus subaureus</name>
    <dbReference type="NCBI Taxonomy" id="48587"/>
    <lineage>
        <taxon>Eukaryota</taxon>
        <taxon>Fungi</taxon>
        <taxon>Dikarya</taxon>
        <taxon>Basidiomycota</taxon>
        <taxon>Agaricomycotina</taxon>
        <taxon>Agaricomycetes</taxon>
        <taxon>Agaricomycetidae</taxon>
        <taxon>Boletales</taxon>
        <taxon>Suillineae</taxon>
        <taxon>Suillaceae</taxon>
        <taxon>Suillus</taxon>
    </lineage>
</organism>
<evidence type="ECO:0000313" key="2">
    <source>
        <dbReference type="EMBL" id="KAG1804174.1"/>
    </source>
</evidence>
<dbReference type="AlphaFoldDB" id="A0A9P7J5Z0"/>
<gene>
    <name evidence="2" type="ORF">BJ212DRAFT_1548357</name>
</gene>
<comment type="caution">
    <text evidence="2">The sequence shown here is derived from an EMBL/GenBank/DDBJ whole genome shotgun (WGS) entry which is preliminary data.</text>
</comment>
<proteinExistence type="predicted"/>
<protein>
    <recommendedName>
        <fullName evidence="1">Fungal-type protein kinase domain-containing protein</fullName>
    </recommendedName>
</protein>
<evidence type="ECO:0000259" key="1">
    <source>
        <dbReference type="Pfam" id="PF17667"/>
    </source>
</evidence>
<evidence type="ECO:0000313" key="3">
    <source>
        <dbReference type="Proteomes" id="UP000807769"/>
    </source>
</evidence>
<dbReference type="InterPro" id="IPR040976">
    <property type="entry name" value="Pkinase_fungal"/>
</dbReference>
<feature type="domain" description="Fungal-type protein kinase" evidence="1">
    <location>
        <begin position="396"/>
        <end position="555"/>
    </location>
</feature>